<sequence>MRKSLLIADGRPMDNPQDLDKIATQRLIERYPVIVSRHFMYRFNALMKFMLNNNQVLNNRIKDYWWRIEFQNRGSPHVHMVVWVEGHASFDTEEGLQQLNKVCSCELPPEASELHDLIKKNQLHKHTHTCYKNSSESPTCRFGFPRKECTETRLVSHSSDEFIRNGGRICILKRGQKMDGDSSRKCTFLNTRKPEQRYRVLKFDSNGTATGYCSNIIERYEKRPTEHPNYDFDNMCLLEFAMLFEPHYEKSNQEPEECVDI</sequence>
<dbReference type="InterPro" id="IPR025476">
    <property type="entry name" value="Helitron_helicase-like"/>
</dbReference>
<dbReference type="AlphaFoldDB" id="A0A8X6F827"/>
<organism evidence="2 3">
    <name type="scientific">Trichonephila clavata</name>
    <name type="common">Joro spider</name>
    <name type="synonym">Nephila clavata</name>
    <dbReference type="NCBI Taxonomy" id="2740835"/>
    <lineage>
        <taxon>Eukaryota</taxon>
        <taxon>Metazoa</taxon>
        <taxon>Ecdysozoa</taxon>
        <taxon>Arthropoda</taxon>
        <taxon>Chelicerata</taxon>
        <taxon>Arachnida</taxon>
        <taxon>Araneae</taxon>
        <taxon>Araneomorphae</taxon>
        <taxon>Entelegynae</taxon>
        <taxon>Araneoidea</taxon>
        <taxon>Nephilidae</taxon>
        <taxon>Trichonephila</taxon>
    </lineage>
</organism>
<accession>A0A8X6F827</accession>
<name>A0A8X6F827_TRICU</name>
<dbReference type="Proteomes" id="UP000887116">
    <property type="component" value="Unassembled WGS sequence"/>
</dbReference>
<dbReference type="OrthoDB" id="6905764at2759"/>
<gene>
    <name evidence="2" type="primary">EVAR_54824_1</name>
    <name evidence="2" type="ORF">TNCT_101511</name>
</gene>
<feature type="domain" description="Helitron helicase-like" evidence="1">
    <location>
        <begin position="27"/>
        <end position="82"/>
    </location>
</feature>
<dbReference type="Pfam" id="PF14214">
    <property type="entry name" value="Helitron_like_N"/>
    <property type="match status" value="1"/>
</dbReference>
<reference evidence="2" key="1">
    <citation type="submission" date="2020-07" db="EMBL/GenBank/DDBJ databases">
        <title>Multicomponent nature underlies the extraordinary mechanical properties of spider dragline silk.</title>
        <authorList>
            <person name="Kono N."/>
            <person name="Nakamura H."/>
            <person name="Mori M."/>
            <person name="Yoshida Y."/>
            <person name="Ohtoshi R."/>
            <person name="Malay A.D."/>
            <person name="Moran D.A.P."/>
            <person name="Tomita M."/>
            <person name="Numata K."/>
            <person name="Arakawa K."/>
        </authorList>
    </citation>
    <scope>NUCLEOTIDE SEQUENCE</scope>
</reference>
<keyword evidence="3" id="KW-1185">Reference proteome</keyword>
<evidence type="ECO:0000313" key="2">
    <source>
        <dbReference type="EMBL" id="GFQ72029.1"/>
    </source>
</evidence>
<proteinExistence type="predicted"/>
<protein>
    <submittedName>
        <fullName evidence="2">Helitron_like_N domain-containing protein</fullName>
    </submittedName>
</protein>
<dbReference type="EMBL" id="BMAO01001270">
    <property type="protein sequence ID" value="GFQ72029.1"/>
    <property type="molecule type" value="Genomic_DNA"/>
</dbReference>
<evidence type="ECO:0000313" key="3">
    <source>
        <dbReference type="Proteomes" id="UP000887116"/>
    </source>
</evidence>
<comment type="caution">
    <text evidence="2">The sequence shown here is derived from an EMBL/GenBank/DDBJ whole genome shotgun (WGS) entry which is preliminary data.</text>
</comment>
<evidence type="ECO:0000259" key="1">
    <source>
        <dbReference type="Pfam" id="PF14214"/>
    </source>
</evidence>